<evidence type="ECO:0000313" key="3">
    <source>
        <dbReference type="Proteomes" id="UP000028492"/>
    </source>
</evidence>
<dbReference type="GO" id="GO:0016747">
    <property type="term" value="F:acyltransferase activity, transferring groups other than amino-acyl groups"/>
    <property type="evidence" value="ECO:0007669"/>
    <property type="project" value="InterPro"/>
</dbReference>
<evidence type="ECO:0000313" key="2">
    <source>
        <dbReference type="EMBL" id="AIG79401.1"/>
    </source>
</evidence>
<dbReference type="SUPFAM" id="SSF55729">
    <property type="entry name" value="Acyl-CoA N-acyltransferases (Nat)"/>
    <property type="match status" value="1"/>
</dbReference>
<dbReference type="EMBL" id="CP008953">
    <property type="protein sequence ID" value="AIG79401.1"/>
    <property type="molecule type" value="Genomic_DNA"/>
</dbReference>
<reference evidence="2 3" key="1">
    <citation type="journal article" date="2014" name="J. Biotechnol.">
        <title>Complete genome sequence of the actinobacterium Amycolatopsis japonica MG417-CF17(T) (=DSM 44213T) producing (S,S)-N,N'-ethylenediaminedisuccinic acid.</title>
        <authorList>
            <person name="Stegmann E."/>
            <person name="Albersmeier A."/>
            <person name="Spohn M."/>
            <person name="Gert H."/>
            <person name="Weber T."/>
            <person name="Wohlleben W."/>
            <person name="Kalinowski J."/>
            <person name="Ruckert C."/>
        </authorList>
    </citation>
    <scope>NUCLEOTIDE SEQUENCE [LARGE SCALE GENOMIC DNA]</scope>
    <source>
        <strain evidence="3">MG417-CF17 (DSM 44213)</strain>
    </source>
</reference>
<dbReference type="eggNOG" id="COG1020">
    <property type="taxonomic scope" value="Bacteria"/>
</dbReference>
<name>A0A075V4C5_9PSEU</name>
<organism evidence="2 3">
    <name type="scientific">Amycolatopsis japonica</name>
    <dbReference type="NCBI Taxonomy" id="208439"/>
    <lineage>
        <taxon>Bacteria</taxon>
        <taxon>Bacillati</taxon>
        <taxon>Actinomycetota</taxon>
        <taxon>Actinomycetes</taxon>
        <taxon>Pseudonocardiales</taxon>
        <taxon>Pseudonocardiaceae</taxon>
        <taxon>Amycolatopsis</taxon>
        <taxon>Amycolatopsis japonica group</taxon>
    </lineage>
</organism>
<gene>
    <name evidence="2" type="ORF">AJAP_32935</name>
</gene>
<evidence type="ECO:0000259" key="1">
    <source>
        <dbReference type="Pfam" id="PF00583"/>
    </source>
</evidence>
<feature type="domain" description="N-acetyltransferase" evidence="1">
    <location>
        <begin position="45"/>
        <end position="144"/>
    </location>
</feature>
<keyword evidence="3" id="KW-1185">Reference proteome</keyword>
<sequence>MRIVDLVSRPDLLDAALNLGDVGGEFIYAGFSGKMITPDRFLRHWSRYFLIALDDGGEPIARALSVPLTYPAEDRHELPSHGWDEAIQWAAQDLMDGRAPDTLCALEVVVAPRMRGTGLSTPMLKALKARAAETGLKRLIVSVRPIGKEDEPDVLMEDYALRRREDGLFADRWLRTHERLGARMIKVCPFAVTISGSIADWKEWSGVDLVDGDNVIPGGIAPVHANVERDCGVYVEANVWMEHPF</sequence>
<accession>A0A075V4C5</accession>
<dbReference type="KEGG" id="aja:AJAP_32935"/>
<dbReference type="STRING" id="208439.AJAP_32935"/>
<dbReference type="InterPro" id="IPR000182">
    <property type="entry name" value="GNAT_dom"/>
</dbReference>
<dbReference type="RefSeq" id="WP_038518620.1">
    <property type="nucleotide sequence ID" value="NZ_CP008953.1"/>
</dbReference>
<dbReference type="AlphaFoldDB" id="A0A075V4C5"/>
<dbReference type="Proteomes" id="UP000028492">
    <property type="component" value="Chromosome"/>
</dbReference>
<dbReference type="HOGENOM" id="CLU_069431_0_0_11"/>
<proteinExistence type="predicted"/>
<dbReference type="Pfam" id="PF00583">
    <property type="entry name" value="Acetyltransf_1"/>
    <property type="match status" value="1"/>
</dbReference>
<protein>
    <recommendedName>
        <fullName evidence="1">N-acetyltransferase domain-containing protein</fullName>
    </recommendedName>
</protein>
<dbReference type="Gene3D" id="3.40.630.30">
    <property type="match status" value="1"/>
</dbReference>
<dbReference type="InterPro" id="IPR016181">
    <property type="entry name" value="Acyl_CoA_acyltransferase"/>
</dbReference>